<dbReference type="InterPro" id="IPR001650">
    <property type="entry name" value="Helicase_C-like"/>
</dbReference>
<evidence type="ECO:0000259" key="5">
    <source>
        <dbReference type="PROSITE" id="PS51192"/>
    </source>
</evidence>
<evidence type="ECO:0000256" key="2">
    <source>
        <dbReference type="ARBA" id="ARBA00022801"/>
    </source>
</evidence>
<proteinExistence type="predicted"/>
<reference evidence="7 8" key="2">
    <citation type="submission" date="2008-11" db="EMBL/GenBank/DDBJ databases">
        <title>Draft genome sequence of Methanobrevibacter smithii (DSM 2375).</title>
        <authorList>
            <person name="Sudarsanam P."/>
            <person name="Ley R."/>
            <person name="Guruge J."/>
            <person name="Turnbaugh P.J."/>
            <person name="Mahowald M."/>
            <person name="Liep D."/>
            <person name="Gordon J."/>
        </authorList>
    </citation>
    <scope>NUCLEOTIDE SEQUENCE [LARGE SCALE GENOMIC DNA]</scope>
    <source>
        <strain evidence="7 8">DSM 2375</strain>
    </source>
</reference>
<dbReference type="RefSeq" id="WP_004036399.1">
    <property type="nucleotide sequence ID" value="NZ_DS996911.1"/>
</dbReference>
<dbReference type="OrthoDB" id="11644at2157"/>
<evidence type="ECO:0000313" key="7">
    <source>
        <dbReference type="EMBL" id="EEE42479.1"/>
    </source>
</evidence>
<name>B9AG89_METSM</name>
<dbReference type="InterPro" id="IPR050615">
    <property type="entry name" value="ATP-dep_DNA_Helicase"/>
</dbReference>
<comment type="caution">
    <text evidence="7">The sequence shown here is derived from an EMBL/GenBank/DDBJ whole genome shotgun (WGS) entry which is preliminary data.</text>
</comment>
<dbReference type="Pfam" id="PF04851">
    <property type="entry name" value="ResIII"/>
    <property type="match status" value="1"/>
</dbReference>
<dbReference type="PROSITE" id="PS51194">
    <property type="entry name" value="HELICASE_CTER"/>
    <property type="match status" value="1"/>
</dbReference>
<protein>
    <submittedName>
        <fullName evidence="7">Helicase C-terminal domain protein</fullName>
    </submittedName>
</protein>
<dbReference type="GO" id="GO:0003677">
    <property type="term" value="F:DNA binding"/>
    <property type="evidence" value="ECO:0007669"/>
    <property type="project" value="InterPro"/>
</dbReference>
<evidence type="ECO:0000256" key="3">
    <source>
        <dbReference type="ARBA" id="ARBA00022806"/>
    </source>
</evidence>
<keyword evidence="4" id="KW-0067">ATP-binding</keyword>
<dbReference type="GO" id="GO:0140097">
    <property type="term" value="F:catalytic activity, acting on DNA"/>
    <property type="evidence" value="ECO:0007669"/>
    <property type="project" value="UniProtKB-ARBA"/>
</dbReference>
<keyword evidence="1" id="KW-0547">Nucleotide-binding</keyword>
<dbReference type="Gene3D" id="3.40.50.300">
    <property type="entry name" value="P-loop containing nucleotide triphosphate hydrolases"/>
    <property type="match status" value="2"/>
</dbReference>
<organism evidence="7 8">
    <name type="scientific">Methanobrevibacter smithii DSM 2375</name>
    <dbReference type="NCBI Taxonomy" id="483214"/>
    <lineage>
        <taxon>Archaea</taxon>
        <taxon>Methanobacteriati</taxon>
        <taxon>Methanobacteriota</taxon>
        <taxon>Methanomada group</taxon>
        <taxon>Methanobacteria</taxon>
        <taxon>Methanobacteriales</taxon>
        <taxon>Methanobacteriaceae</taxon>
        <taxon>Methanobrevibacter</taxon>
    </lineage>
</organism>
<dbReference type="GO" id="GO:0016787">
    <property type="term" value="F:hydrolase activity"/>
    <property type="evidence" value="ECO:0007669"/>
    <property type="project" value="UniProtKB-KW"/>
</dbReference>
<evidence type="ECO:0000313" key="8">
    <source>
        <dbReference type="Proteomes" id="UP000003489"/>
    </source>
</evidence>
<dbReference type="GO" id="GO:0004386">
    <property type="term" value="F:helicase activity"/>
    <property type="evidence" value="ECO:0007669"/>
    <property type="project" value="UniProtKB-KW"/>
</dbReference>
<dbReference type="SUPFAM" id="SSF52540">
    <property type="entry name" value="P-loop containing nucleoside triphosphate hydrolases"/>
    <property type="match status" value="1"/>
</dbReference>
<dbReference type="GO" id="GO:0005524">
    <property type="term" value="F:ATP binding"/>
    <property type="evidence" value="ECO:0007669"/>
    <property type="project" value="UniProtKB-KW"/>
</dbReference>
<dbReference type="CDD" id="cd09179">
    <property type="entry name" value="PLDc_N_DEXD_a"/>
    <property type="match status" value="1"/>
</dbReference>
<dbReference type="SMART" id="SM00490">
    <property type="entry name" value="HELICc"/>
    <property type="match status" value="1"/>
</dbReference>
<dbReference type="InterPro" id="IPR014001">
    <property type="entry name" value="Helicase_ATP-bd"/>
</dbReference>
<evidence type="ECO:0000256" key="1">
    <source>
        <dbReference type="ARBA" id="ARBA00022741"/>
    </source>
</evidence>
<gene>
    <name evidence="7" type="ORF">METSMIALI_01391</name>
</gene>
<evidence type="ECO:0000256" key="4">
    <source>
        <dbReference type="ARBA" id="ARBA00022840"/>
    </source>
</evidence>
<accession>B9AG89</accession>
<sequence length="689" mass="79469">MSFKELDHIIKPTYNSLKEDIVKNFYIPILSEAKRYDRITGYFDSSSLAIAARGMEKFILNGGHMRLLCGAKLFPQDVEVIKNAQDAKKIISERFLEDLSNIEDELIKNHVKVLGWMVANNIIEIKVGLNKKNGKYIGGGILHSKTGILWDVDNGENLDNCVVFNGSINETGAGWASNFESFDVFKGWKNEEYMMEHINDFPKLWNGDDDNLEVMDIPEADKQALIDKAPSNINELSRIIKKYYSSNVGDDRELFVHQKKAIDAWFENDKKGILEMATGTGKTFTAINCLKKMFEQEDSLIAVIVCPVLHLVDQWYDELVKLGFTTIYKFYGTGNPKWKQEMSRFINRVNRGKIKKSIILSTHSSFSTDFFKRCIVKVNVNLFLIADEMHHLGAENLFLGLLDNYKYRLGLSATPRKFMDYDATDYLMEYFGGIVFTFDLEDALNNINPVTHLSYLTHYRYCPKKVGLNITESNNYKKLTQQISILLNSEKVNEEILKSKLRERKAILDNADEKYGMLRKILRSYDDLDHLIIFCTNEQMVNVLKILDEEQVKPRHRFTYKEKNKKDKNLGGISQRQDILYKFDKGQYKALVAIKCLNEGVDVPSADKVIIMSSSNNPIEYVQRRGRVLRRYPGKDLAYIYDMVVVPNLDENFAGSVVEKELRRLKDFIILSDNKDKCNKKLHDWGLLS</sequence>
<dbReference type="PANTHER" id="PTHR11274:SF0">
    <property type="entry name" value="GENERAL TRANSCRIPTION AND DNA REPAIR FACTOR IIH HELICASE SUBUNIT XPB"/>
    <property type="match status" value="1"/>
</dbReference>
<feature type="domain" description="Helicase ATP-binding" evidence="5">
    <location>
        <begin position="263"/>
        <end position="433"/>
    </location>
</feature>
<dbReference type="Pfam" id="PF00271">
    <property type="entry name" value="Helicase_C"/>
    <property type="match status" value="1"/>
</dbReference>
<dbReference type="SMART" id="SM00487">
    <property type="entry name" value="DEXDc"/>
    <property type="match status" value="1"/>
</dbReference>
<reference evidence="7 8" key="1">
    <citation type="submission" date="2008-10" db="EMBL/GenBank/DDBJ databases">
        <authorList>
            <person name="Fulton L."/>
            <person name="Clifton S."/>
            <person name="Fulton B."/>
            <person name="Xu J."/>
            <person name="Minx P."/>
            <person name="Pepin K.H."/>
            <person name="Johnson M."/>
            <person name="Bhonagiri V."/>
            <person name="Nash W.E."/>
            <person name="Mardis E.R."/>
            <person name="Wilson R.K."/>
        </authorList>
    </citation>
    <scope>NUCLEOTIDE SEQUENCE [LARGE SCALE GENOMIC DNA]</scope>
    <source>
        <strain evidence="7 8">DSM 2375</strain>
    </source>
</reference>
<keyword evidence="2" id="KW-0378">Hydrolase</keyword>
<dbReference type="HOGENOM" id="CLU_024175_0_0_2"/>
<dbReference type="PANTHER" id="PTHR11274">
    <property type="entry name" value="RAD25/XP-B DNA REPAIR HELICASE"/>
    <property type="match status" value="1"/>
</dbReference>
<dbReference type="InterPro" id="IPR027417">
    <property type="entry name" value="P-loop_NTPase"/>
</dbReference>
<dbReference type="PROSITE" id="PS51192">
    <property type="entry name" value="HELICASE_ATP_BIND_1"/>
    <property type="match status" value="1"/>
</dbReference>
<feature type="domain" description="Helicase C-terminal" evidence="6">
    <location>
        <begin position="520"/>
        <end position="669"/>
    </location>
</feature>
<dbReference type="PATRIC" id="fig|483214.13.peg.1338"/>
<dbReference type="EMBL" id="ABYW01000012">
    <property type="protein sequence ID" value="EEE42479.1"/>
    <property type="molecule type" value="Genomic_DNA"/>
</dbReference>
<dbReference type="InterPro" id="IPR006935">
    <property type="entry name" value="Helicase/UvrB_N"/>
</dbReference>
<keyword evidence="3 7" id="KW-0347">Helicase</keyword>
<dbReference type="AlphaFoldDB" id="B9AG89"/>
<dbReference type="Proteomes" id="UP000003489">
    <property type="component" value="Unassembled WGS sequence"/>
</dbReference>
<evidence type="ECO:0000259" key="6">
    <source>
        <dbReference type="PROSITE" id="PS51194"/>
    </source>
</evidence>